<dbReference type="RefSeq" id="WP_064439351.1">
    <property type="nucleotide sequence ID" value="NZ_BDDI01000004.1"/>
</dbReference>
<name>A0A839RQ32_9ACTN</name>
<dbReference type="Pfam" id="PF10974">
    <property type="entry name" value="DUF2804"/>
    <property type="match status" value="1"/>
</dbReference>
<accession>A0A839RQ32</accession>
<comment type="caution">
    <text evidence="1">The sequence shown here is derived from an EMBL/GenBank/DDBJ whole genome shotgun (WGS) entry which is preliminary data.</text>
</comment>
<dbReference type="OrthoDB" id="9762066at2"/>
<dbReference type="Proteomes" id="UP000567922">
    <property type="component" value="Unassembled WGS sequence"/>
</dbReference>
<protein>
    <recommendedName>
        <fullName evidence="3">DUF2804 domain-containing protein</fullName>
    </recommendedName>
</protein>
<gene>
    <name evidence="1" type="ORF">FHU29_003571</name>
</gene>
<evidence type="ECO:0000313" key="2">
    <source>
        <dbReference type="Proteomes" id="UP000567922"/>
    </source>
</evidence>
<sequence length="333" mass="36629">MTSDDFPPGLPPAPPAFELGPAGRVSDGRFFGPIADVSTAKWDGRGPFARRRRQRKAWIYTAAFTPRFTVGLAVVDAGYLATAFAYIHDRQREVFTEQKAVLPAGFPAKFQPSLDVPWRLVRGSRSWEITRSGAGWAAKHSGSGLGVDIDIDDHGRGLTAISTAPGRPFHHTYKLCSLNCRLSVRTEGRVVTEEGHAALDFSLGYPPRDTRWNWASLDGTTADGRQVGINLVAHFMNGLENALWIDGAVVPLGQAVFTYRPENTLDRWNIATVDGYVNIDFYPDGERKENLRAGVMASVFSQPFGRFEGQIRTQAGLVTVSGRGVTEQHRAVW</sequence>
<reference evidence="1 2" key="1">
    <citation type="submission" date="2020-08" db="EMBL/GenBank/DDBJ databases">
        <title>Sequencing the genomes of 1000 actinobacteria strains.</title>
        <authorList>
            <person name="Klenk H.-P."/>
        </authorList>
    </citation>
    <scope>NUCLEOTIDE SEQUENCE [LARGE SCALE GENOMIC DNA]</scope>
    <source>
        <strain evidence="1 2">DSM 45258</strain>
    </source>
</reference>
<dbReference type="PANTHER" id="PTHR35868:SF4">
    <property type="entry name" value="DUF2804 DOMAIN-CONTAINING PROTEIN"/>
    <property type="match status" value="1"/>
</dbReference>
<evidence type="ECO:0008006" key="3">
    <source>
        <dbReference type="Google" id="ProtNLM"/>
    </source>
</evidence>
<dbReference type="InterPro" id="IPR021243">
    <property type="entry name" value="DUF2804"/>
</dbReference>
<evidence type="ECO:0000313" key="1">
    <source>
        <dbReference type="EMBL" id="MBB3039102.1"/>
    </source>
</evidence>
<dbReference type="EMBL" id="JACHWS010000003">
    <property type="protein sequence ID" value="MBB3039102.1"/>
    <property type="molecule type" value="Genomic_DNA"/>
</dbReference>
<keyword evidence="2" id="KW-1185">Reference proteome</keyword>
<organism evidence="1 2">
    <name type="scientific">Hoyosella altamirensis</name>
    <dbReference type="NCBI Taxonomy" id="616997"/>
    <lineage>
        <taxon>Bacteria</taxon>
        <taxon>Bacillati</taxon>
        <taxon>Actinomycetota</taxon>
        <taxon>Actinomycetes</taxon>
        <taxon>Mycobacteriales</taxon>
        <taxon>Hoyosellaceae</taxon>
        <taxon>Hoyosella</taxon>
    </lineage>
</organism>
<dbReference type="PANTHER" id="PTHR35868">
    <property type="entry name" value="DUF2804 DOMAIN-CONTAINING PROTEIN-RELATED"/>
    <property type="match status" value="1"/>
</dbReference>
<proteinExistence type="predicted"/>
<dbReference type="AlphaFoldDB" id="A0A839RQ32"/>